<sequence length="335" mass="37037">MIRLHVAGFADSKLSATYLSSEAFEHAKCEVKRRVCNEKRSLRPAMAYCCRLLDFRDKEADGMRVKNDKLEIPVEASSALSIVKNCFGTALLGVYLHGSAVSGGLRPNSDVDLLAIVSRPTTHADRKRLVTELLSVSGRYPHDDAGRRPLELIVFNRADLATSAYPARSEFVYGEWLRDAFETGEVPEPVSDPEFTLLLAQARQEARALIGPDPAELLPVIPESDIRRAIGDALPSLLGTLEGDERNVLLTLARMWRTLVTGEFVPKDAAAQWAMPRLPDIAATLLASAREGYLSRTAYDWSVRRIEARRVADELGERVAALLSHNSCRLSKNPD</sequence>
<evidence type="ECO:0000259" key="6">
    <source>
        <dbReference type="Pfam" id="PF13427"/>
    </source>
</evidence>
<dbReference type="InterPro" id="IPR043519">
    <property type="entry name" value="NT_sf"/>
</dbReference>
<dbReference type="Pfam" id="PF01909">
    <property type="entry name" value="NTP_transf_2"/>
    <property type="match status" value="1"/>
</dbReference>
<dbReference type="SUPFAM" id="SSF81301">
    <property type="entry name" value="Nucleotidyltransferase"/>
    <property type="match status" value="1"/>
</dbReference>
<dbReference type="InterPro" id="IPR002934">
    <property type="entry name" value="Polymerase_NTP_transf_dom"/>
</dbReference>
<dbReference type="KEGG" id="och:CES85_3380"/>
<dbReference type="CDD" id="cd05403">
    <property type="entry name" value="NT_KNTase_like"/>
    <property type="match status" value="1"/>
</dbReference>
<evidence type="ECO:0000313" key="7">
    <source>
        <dbReference type="EMBL" id="ASV87811.1"/>
    </source>
</evidence>
<keyword evidence="7" id="KW-0614">Plasmid</keyword>
<organism evidence="7 8">
    <name type="scientific">Ochrobactrum quorumnocens</name>
    <dbReference type="NCBI Taxonomy" id="271865"/>
    <lineage>
        <taxon>Bacteria</taxon>
        <taxon>Pseudomonadati</taxon>
        <taxon>Pseudomonadota</taxon>
        <taxon>Alphaproteobacteria</taxon>
        <taxon>Hyphomicrobiales</taxon>
        <taxon>Brucellaceae</taxon>
        <taxon>Brucella/Ochrobactrum group</taxon>
        <taxon>Ochrobactrum</taxon>
    </lineage>
</organism>
<name>A0A248UN33_9HYPH</name>
<evidence type="ECO:0000313" key="8">
    <source>
        <dbReference type="Proteomes" id="UP000215256"/>
    </source>
</evidence>
<accession>A0A248UN33</accession>
<dbReference type="EMBL" id="CP022605">
    <property type="protein sequence ID" value="ASV87811.1"/>
    <property type="molecule type" value="Genomic_DNA"/>
</dbReference>
<dbReference type="Gene3D" id="3.30.460.10">
    <property type="entry name" value="Beta Polymerase, domain 2"/>
    <property type="match status" value="1"/>
</dbReference>
<keyword evidence="1 7" id="KW-0808">Transferase</keyword>
<evidence type="ECO:0000256" key="2">
    <source>
        <dbReference type="ARBA" id="ARBA00035126"/>
    </source>
</evidence>
<proteinExistence type="predicted"/>
<reference evidence="7 8" key="1">
    <citation type="submission" date="2017-07" db="EMBL/GenBank/DDBJ databases">
        <title>Phylogenetic study on the rhizospheric bacterium Ochrobactrum sp. A44.</title>
        <authorList>
            <person name="Krzyzanowska D.M."/>
            <person name="Ossowicki A."/>
            <person name="Rajewska M."/>
            <person name="Maciag T."/>
            <person name="Kaczynski Z."/>
            <person name="Czerwicka M."/>
            <person name="Jafra S."/>
        </authorList>
    </citation>
    <scope>NUCLEOTIDE SEQUENCE [LARGE SCALE GENOMIC DNA]</scope>
    <source>
        <strain evidence="7 8">A44</strain>
        <plasmid evidence="7 8">unnamed1</plasmid>
    </source>
</reference>
<evidence type="ECO:0000256" key="3">
    <source>
        <dbReference type="ARBA" id="ARBA00035252"/>
    </source>
</evidence>
<dbReference type="InterPro" id="IPR025184">
    <property type="entry name" value="AadA_C"/>
</dbReference>
<geneLocation type="plasmid" evidence="7 8">
    <name>unnamed1</name>
</geneLocation>
<feature type="domain" description="Polymerase nucleotidyl transferase" evidence="5">
    <location>
        <begin position="92"/>
        <end position="133"/>
    </location>
</feature>
<protein>
    <recommendedName>
        <fullName evidence="3">Aminoglycoside (3'') (9) adenylyltransferase</fullName>
        <ecNumber evidence="2">2.7.7.47</ecNumber>
    </recommendedName>
</protein>
<evidence type="ECO:0000256" key="1">
    <source>
        <dbReference type="ARBA" id="ARBA00022679"/>
    </source>
</evidence>
<gene>
    <name evidence="7" type="primary">ant2</name>
    <name evidence="7" type="ORF">CES85_3380</name>
</gene>
<dbReference type="EC" id="2.7.7.47" evidence="2"/>
<dbReference type="Pfam" id="PF13427">
    <property type="entry name" value="AadA_C"/>
    <property type="match status" value="1"/>
</dbReference>
<feature type="domain" description="Adenylyltransferase AadA C-terminal" evidence="6">
    <location>
        <begin position="216"/>
        <end position="314"/>
    </location>
</feature>
<dbReference type="GO" id="GO:0009012">
    <property type="term" value="F:aminoglycoside 3''-adenylyltransferase activity"/>
    <property type="evidence" value="ECO:0007669"/>
    <property type="project" value="UniProtKB-EC"/>
</dbReference>
<comment type="catalytic activity">
    <reaction evidence="4">
        <text>streptomycin + ATP = 3''-O-adenylylstreptomycin + diphosphate</text>
        <dbReference type="Rhea" id="RHEA:20245"/>
        <dbReference type="ChEBI" id="CHEBI:30616"/>
        <dbReference type="ChEBI" id="CHEBI:33019"/>
        <dbReference type="ChEBI" id="CHEBI:58007"/>
        <dbReference type="ChEBI" id="CHEBI:58605"/>
        <dbReference type="EC" id="2.7.7.47"/>
    </reaction>
</comment>
<dbReference type="AlphaFoldDB" id="A0A248UN33"/>
<evidence type="ECO:0000259" key="5">
    <source>
        <dbReference type="Pfam" id="PF01909"/>
    </source>
</evidence>
<keyword evidence="7" id="KW-0548">Nucleotidyltransferase</keyword>
<dbReference type="NCBIfam" id="NF010309">
    <property type="entry name" value="PRK13746.1"/>
    <property type="match status" value="1"/>
</dbReference>
<dbReference type="Proteomes" id="UP000215256">
    <property type="component" value="Plasmid unnamed1"/>
</dbReference>
<evidence type="ECO:0000256" key="4">
    <source>
        <dbReference type="ARBA" id="ARBA00048566"/>
    </source>
</evidence>